<dbReference type="EMBL" id="WTPW01000854">
    <property type="protein sequence ID" value="KAF0474582.1"/>
    <property type="molecule type" value="Genomic_DNA"/>
</dbReference>
<accession>A0A8H3XLR0</accession>
<gene>
    <name evidence="1" type="ORF">F8M41_024729</name>
</gene>
<name>A0A8H3XLR0_GIGMA</name>
<dbReference type="AlphaFoldDB" id="A0A8H3XLR0"/>
<dbReference type="SUPFAM" id="SSF52540">
    <property type="entry name" value="P-loop containing nucleoside triphosphate hydrolases"/>
    <property type="match status" value="1"/>
</dbReference>
<evidence type="ECO:0000313" key="1">
    <source>
        <dbReference type="EMBL" id="KAF0474582.1"/>
    </source>
</evidence>
<dbReference type="InterPro" id="IPR027417">
    <property type="entry name" value="P-loop_NTPase"/>
</dbReference>
<protein>
    <submittedName>
        <fullName evidence="1">P-loop containing nucleoside triphosphate hydrolase protein</fullName>
    </submittedName>
</protein>
<comment type="caution">
    <text evidence="1">The sequence shown here is derived from an EMBL/GenBank/DDBJ whole genome shotgun (WGS) entry which is preliminary data.</text>
</comment>
<dbReference type="OrthoDB" id="2423195at2759"/>
<proteinExistence type="predicted"/>
<evidence type="ECO:0000313" key="2">
    <source>
        <dbReference type="Proteomes" id="UP000439903"/>
    </source>
</evidence>
<reference evidence="1 2" key="1">
    <citation type="journal article" date="2019" name="Environ. Microbiol.">
        <title>At the nexus of three kingdoms: the genome of the mycorrhizal fungus Gigaspora margarita provides insights into plant, endobacterial and fungal interactions.</title>
        <authorList>
            <person name="Venice F."/>
            <person name="Ghignone S."/>
            <person name="Salvioli di Fossalunga A."/>
            <person name="Amselem J."/>
            <person name="Novero M."/>
            <person name="Xianan X."/>
            <person name="Sedzielewska Toro K."/>
            <person name="Morin E."/>
            <person name="Lipzen A."/>
            <person name="Grigoriev I.V."/>
            <person name="Henrissat B."/>
            <person name="Martin F.M."/>
            <person name="Bonfante P."/>
        </authorList>
    </citation>
    <scope>NUCLEOTIDE SEQUENCE [LARGE SCALE GENOMIC DNA]</scope>
    <source>
        <strain evidence="1 2">BEG34</strain>
    </source>
</reference>
<keyword evidence="2" id="KW-1185">Reference proteome</keyword>
<dbReference type="Gene3D" id="3.40.50.300">
    <property type="entry name" value="P-loop containing nucleotide triphosphate hydrolases"/>
    <property type="match status" value="1"/>
</dbReference>
<sequence length="68" mass="7694">MLYGRICWSANHKTIIQNLKELSRLDDSQAHSLVYSLCREIALIEGPPGTGKTFVGVELMRISSLRIY</sequence>
<organism evidence="1 2">
    <name type="scientific">Gigaspora margarita</name>
    <dbReference type="NCBI Taxonomy" id="4874"/>
    <lineage>
        <taxon>Eukaryota</taxon>
        <taxon>Fungi</taxon>
        <taxon>Fungi incertae sedis</taxon>
        <taxon>Mucoromycota</taxon>
        <taxon>Glomeromycotina</taxon>
        <taxon>Glomeromycetes</taxon>
        <taxon>Diversisporales</taxon>
        <taxon>Gigasporaceae</taxon>
        <taxon>Gigaspora</taxon>
    </lineage>
</organism>
<dbReference type="Proteomes" id="UP000439903">
    <property type="component" value="Unassembled WGS sequence"/>
</dbReference>
<dbReference type="GO" id="GO:0016787">
    <property type="term" value="F:hydrolase activity"/>
    <property type="evidence" value="ECO:0007669"/>
    <property type="project" value="UniProtKB-KW"/>
</dbReference>
<keyword evidence="1" id="KW-0378">Hydrolase</keyword>